<dbReference type="InterPro" id="IPR015345">
    <property type="entry name" value="Cytokinin_DH_FAD/cytokin-bd"/>
</dbReference>
<sequence>MSSVRAKSIKSDLKQASHFRLGRPLLLAPSTVIDSTLLTTSDGSRLRTCPNYRSIPSLNFSETDTTPKDILIAVSGLVEQLGFVEGLKFEVDVSYVEFILRVKQVEQQARASGIWDAPHPWLNLFISKSGIADFDRTVFKEILKDGIGGPMLIYPLLRNKWNNRTSVVLPDSEIFYLVALLRSVPDGPLVEKSVAENNEIAEWCTKQGLDFKQYLPHYQSKEDWKQHFGNEWTRFVERKAMFDPMAILAPGQKLFERAHQS</sequence>
<dbReference type="InterPro" id="IPR016170">
    <property type="entry name" value="Cytok_DH_C_sf"/>
</dbReference>
<evidence type="ECO:0000256" key="1">
    <source>
        <dbReference type="ARBA" id="ARBA00001974"/>
    </source>
</evidence>
<dbReference type="InterPro" id="IPR016164">
    <property type="entry name" value="FAD-linked_Oxase-like_C"/>
</dbReference>
<dbReference type="PANTHER" id="PTHR13878">
    <property type="entry name" value="GULONOLACTONE OXIDASE"/>
    <property type="match status" value="1"/>
</dbReference>
<organism evidence="7 8">
    <name type="scientific">Hibiscus syriacus</name>
    <name type="common">Rose of Sharon</name>
    <dbReference type="NCBI Taxonomy" id="106335"/>
    <lineage>
        <taxon>Eukaryota</taxon>
        <taxon>Viridiplantae</taxon>
        <taxon>Streptophyta</taxon>
        <taxon>Embryophyta</taxon>
        <taxon>Tracheophyta</taxon>
        <taxon>Spermatophyta</taxon>
        <taxon>Magnoliopsida</taxon>
        <taxon>eudicotyledons</taxon>
        <taxon>Gunneridae</taxon>
        <taxon>Pentapetalae</taxon>
        <taxon>rosids</taxon>
        <taxon>malvids</taxon>
        <taxon>Malvales</taxon>
        <taxon>Malvaceae</taxon>
        <taxon>Malvoideae</taxon>
        <taxon>Hibiscus</taxon>
    </lineage>
</organism>
<dbReference type="Gene3D" id="3.40.462.10">
    <property type="entry name" value="FAD-linked oxidases, C-terminal domain"/>
    <property type="match status" value="1"/>
</dbReference>
<dbReference type="Pfam" id="PF09265">
    <property type="entry name" value="Cytokin-bind"/>
    <property type="match status" value="1"/>
</dbReference>
<proteinExistence type="inferred from homology"/>
<keyword evidence="5" id="KW-0560">Oxidoreductase</keyword>
<evidence type="ECO:0000313" key="8">
    <source>
        <dbReference type="Proteomes" id="UP000436088"/>
    </source>
</evidence>
<name>A0A6A2ZHN8_HIBSY</name>
<evidence type="ECO:0000313" key="7">
    <source>
        <dbReference type="EMBL" id="KAE8691388.1"/>
    </source>
</evidence>
<dbReference type="EMBL" id="VEPZ02001149">
    <property type="protein sequence ID" value="KAE8691388.1"/>
    <property type="molecule type" value="Genomic_DNA"/>
</dbReference>
<keyword evidence="3" id="KW-0285">Flavoprotein</keyword>
<dbReference type="SUPFAM" id="SSF55103">
    <property type="entry name" value="FAD-linked oxidases, C-terminal domain"/>
    <property type="match status" value="1"/>
</dbReference>
<dbReference type="GO" id="GO:0019139">
    <property type="term" value="F:cytokinin dehydrogenase activity"/>
    <property type="evidence" value="ECO:0007669"/>
    <property type="project" value="InterPro"/>
</dbReference>
<dbReference type="AlphaFoldDB" id="A0A6A2ZHN8"/>
<dbReference type="GO" id="GO:0009690">
    <property type="term" value="P:cytokinin metabolic process"/>
    <property type="evidence" value="ECO:0007669"/>
    <property type="project" value="InterPro"/>
</dbReference>
<dbReference type="GO" id="GO:0050660">
    <property type="term" value="F:flavin adenine dinucleotide binding"/>
    <property type="evidence" value="ECO:0007669"/>
    <property type="project" value="InterPro"/>
</dbReference>
<gene>
    <name evidence="7" type="ORF">F3Y22_tig00110890pilonHSYRG01201</name>
</gene>
<accession>A0A6A2ZHN8</accession>
<comment type="similarity">
    <text evidence="2">Belongs to the oxygen-dependent FAD-linked oxidoreductase family.</text>
</comment>
<evidence type="ECO:0000259" key="6">
    <source>
        <dbReference type="Pfam" id="PF09265"/>
    </source>
</evidence>
<dbReference type="InterPro" id="IPR050432">
    <property type="entry name" value="FAD-linked_Oxidoreductases_BP"/>
</dbReference>
<keyword evidence="8" id="KW-1185">Reference proteome</keyword>
<comment type="cofactor">
    <cofactor evidence="1">
        <name>FAD</name>
        <dbReference type="ChEBI" id="CHEBI:57692"/>
    </cofactor>
</comment>
<reference evidence="7" key="1">
    <citation type="submission" date="2019-09" db="EMBL/GenBank/DDBJ databases">
        <title>Draft genome information of white flower Hibiscus syriacus.</title>
        <authorList>
            <person name="Kim Y.-M."/>
        </authorList>
    </citation>
    <scope>NUCLEOTIDE SEQUENCE [LARGE SCALE GENOMIC DNA]</scope>
    <source>
        <strain evidence="7">YM2019G1</strain>
    </source>
</reference>
<feature type="domain" description="Cytokinin dehydrogenase 1 FAD/cytokinin binding" evidence="6">
    <location>
        <begin position="65"/>
        <end position="255"/>
    </location>
</feature>
<dbReference type="Proteomes" id="UP000436088">
    <property type="component" value="Unassembled WGS sequence"/>
</dbReference>
<evidence type="ECO:0000256" key="5">
    <source>
        <dbReference type="ARBA" id="ARBA00023002"/>
    </source>
</evidence>
<dbReference type="PANTHER" id="PTHR13878:SF112">
    <property type="entry name" value="CYTOKININ DEHYDROGENASE 7"/>
    <property type="match status" value="1"/>
</dbReference>
<evidence type="ECO:0000256" key="2">
    <source>
        <dbReference type="ARBA" id="ARBA00005466"/>
    </source>
</evidence>
<evidence type="ECO:0000256" key="3">
    <source>
        <dbReference type="ARBA" id="ARBA00022630"/>
    </source>
</evidence>
<keyword evidence="4" id="KW-0274">FAD</keyword>
<evidence type="ECO:0000256" key="4">
    <source>
        <dbReference type="ARBA" id="ARBA00022827"/>
    </source>
</evidence>
<comment type="caution">
    <text evidence="7">The sequence shown here is derived from an EMBL/GenBank/DDBJ whole genome shotgun (WGS) entry which is preliminary data.</text>
</comment>
<protein>
    <submittedName>
        <fullName evidence="7">Cytokinin dehydrogenase 7</fullName>
    </submittedName>
</protein>